<feature type="compositionally biased region" description="Polar residues" evidence="1">
    <location>
        <begin position="49"/>
        <end position="59"/>
    </location>
</feature>
<proteinExistence type="predicted"/>
<feature type="region of interest" description="Disordered" evidence="1">
    <location>
        <begin position="33"/>
        <end position="70"/>
    </location>
</feature>
<evidence type="ECO:0000256" key="2">
    <source>
        <dbReference type="SAM" id="SignalP"/>
    </source>
</evidence>
<protein>
    <submittedName>
        <fullName evidence="3">Formin-like protein 3 isoform X1</fullName>
    </submittedName>
</protein>
<evidence type="ECO:0000313" key="4">
    <source>
        <dbReference type="Proteomes" id="UP001140949"/>
    </source>
</evidence>
<sequence>MALKQLFFLIFLYIFSTAILPLTCNASIYRVPPPPPPPAAAAPRGAVGRSSNARTATTADHNEAGELELLELEPEPERRLVPLKIGRLMAFNILPRGMPFPPSGPSKRHNSVNHSAVAVAAAAAAQRNLAP</sequence>
<accession>A0AAX6F9M7</accession>
<keyword evidence="2" id="KW-0732">Signal</keyword>
<dbReference type="Proteomes" id="UP001140949">
    <property type="component" value="Unassembled WGS sequence"/>
</dbReference>
<evidence type="ECO:0000313" key="3">
    <source>
        <dbReference type="EMBL" id="KAJ6813084.1"/>
    </source>
</evidence>
<name>A0AAX6F9M7_IRIPA</name>
<dbReference type="EMBL" id="JANAVB010030816">
    <property type="protein sequence ID" value="KAJ6813084.1"/>
    <property type="molecule type" value="Genomic_DNA"/>
</dbReference>
<feature type="signal peptide" evidence="2">
    <location>
        <begin position="1"/>
        <end position="18"/>
    </location>
</feature>
<reference evidence="3" key="1">
    <citation type="journal article" date="2023" name="GigaByte">
        <title>Genome assembly of the bearded iris, Iris pallida Lam.</title>
        <authorList>
            <person name="Bruccoleri R.E."/>
            <person name="Oakeley E.J."/>
            <person name="Faust A.M.E."/>
            <person name="Altorfer M."/>
            <person name="Dessus-Babus S."/>
            <person name="Burckhardt D."/>
            <person name="Oertli M."/>
            <person name="Naumann U."/>
            <person name="Petersen F."/>
            <person name="Wong J."/>
        </authorList>
    </citation>
    <scope>NUCLEOTIDE SEQUENCE</scope>
    <source>
        <strain evidence="3">GSM-AAB239-AS_SAM_17_03QT</strain>
    </source>
</reference>
<reference evidence="3" key="2">
    <citation type="submission" date="2023-04" db="EMBL/GenBank/DDBJ databases">
        <authorList>
            <person name="Bruccoleri R.E."/>
            <person name="Oakeley E.J."/>
            <person name="Faust A.-M."/>
            <person name="Dessus-Babus S."/>
            <person name="Altorfer M."/>
            <person name="Burckhardt D."/>
            <person name="Oertli M."/>
            <person name="Naumann U."/>
            <person name="Petersen F."/>
            <person name="Wong J."/>
        </authorList>
    </citation>
    <scope>NUCLEOTIDE SEQUENCE</scope>
    <source>
        <strain evidence="3">GSM-AAB239-AS_SAM_17_03QT</strain>
        <tissue evidence="3">Leaf</tissue>
    </source>
</reference>
<organism evidence="3 4">
    <name type="scientific">Iris pallida</name>
    <name type="common">Sweet iris</name>
    <dbReference type="NCBI Taxonomy" id="29817"/>
    <lineage>
        <taxon>Eukaryota</taxon>
        <taxon>Viridiplantae</taxon>
        <taxon>Streptophyta</taxon>
        <taxon>Embryophyta</taxon>
        <taxon>Tracheophyta</taxon>
        <taxon>Spermatophyta</taxon>
        <taxon>Magnoliopsida</taxon>
        <taxon>Liliopsida</taxon>
        <taxon>Asparagales</taxon>
        <taxon>Iridaceae</taxon>
        <taxon>Iridoideae</taxon>
        <taxon>Irideae</taxon>
        <taxon>Iris</taxon>
    </lineage>
</organism>
<dbReference type="AlphaFoldDB" id="A0AAX6F9M7"/>
<keyword evidence="4" id="KW-1185">Reference proteome</keyword>
<gene>
    <name evidence="3" type="ORF">M6B38_145350</name>
</gene>
<evidence type="ECO:0000256" key="1">
    <source>
        <dbReference type="SAM" id="MobiDB-lite"/>
    </source>
</evidence>
<feature type="chain" id="PRO_5043657494" evidence="2">
    <location>
        <begin position="19"/>
        <end position="131"/>
    </location>
</feature>
<comment type="caution">
    <text evidence="3">The sequence shown here is derived from an EMBL/GenBank/DDBJ whole genome shotgun (WGS) entry which is preliminary data.</text>
</comment>